<name>A0A1B9F7S6_9BACT</name>
<evidence type="ECO:0000256" key="1">
    <source>
        <dbReference type="ARBA" id="ARBA00001966"/>
    </source>
</evidence>
<evidence type="ECO:0000256" key="2">
    <source>
        <dbReference type="ARBA" id="ARBA00022723"/>
    </source>
</evidence>
<dbReference type="STRING" id="1156395.DBT_0434"/>
<keyword evidence="8" id="KW-1185">Reference proteome</keyword>
<comment type="caution">
    <text evidence="7">The sequence shown here is derived from an EMBL/GenBank/DDBJ whole genome shotgun (WGS) entry which is preliminary data.</text>
</comment>
<dbReference type="PATRIC" id="fig|1156395.6.peg.439"/>
<evidence type="ECO:0000313" key="7">
    <source>
        <dbReference type="EMBL" id="OCC15972.1"/>
    </source>
</evidence>
<organism evidence="7 8">
    <name type="scientific">Dissulfuribacter thermophilus</name>
    <dbReference type="NCBI Taxonomy" id="1156395"/>
    <lineage>
        <taxon>Bacteria</taxon>
        <taxon>Pseudomonadati</taxon>
        <taxon>Thermodesulfobacteriota</taxon>
        <taxon>Dissulfuribacteria</taxon>
        <taxon>Dissulfuribacterales</taxon>
        <taxon>Dissulfuribacteraceae</taxon>
        <taxon>Dissulfuribacter</taxon>
    </lineage>
</organism>
<dbReference type="InterPro" id="IPR008275">
    <property type="entry name" value="CoA_E_activase_dom"/>
</dbReference>
<dbReference type="SUPFAM" id="SSF53067">
    <property type="entry name" value="Actin-like ATPase domain"/>
    <property type="match status" value="2"/>
</dbReference>
<dbReference type="Pfam" id="PF01869">
    <property type="entry name" value="BcrAD_BadFG"/>
    <property type="match status" value="2"/>
</dbReference>
<dbReference type="EMBL" id="MAGO01000002">
    <property type="protein sequence ID" value="OCC15972.1"/>
    <property type="molecule type" value="Genomic_DNA"/>
</dbReference>
<dbReference type="RefSeq" id="WP_067615954.1">
    <property type="nucleotide sequence ID" value="NZ_MAGO01000002.1"/>
</dbReference>
<protein>
    <submittedName>
        <fullName evidence="7">Activator of 2-hydroxyglutaryl-CoA dehydratase</fullName>
    </submittedName>
</protein>
<dbReference type="InterPro" id="IPR043129">
    <property type="entry name" value="ATPase_NBD"/>
</dbReference>
<evidence type="ECO:0000313" key="8">
    <source>
        <dbReference type="Proteomes" id="UP000093080"/>
    </source>
</evidence>
<dbReference type="CDD" id="cd24034">
    <property type="entry name" value="ASKHA_NBD_O66634-like_rpt1"/>
    <property type="match status" value="1"/>
</dbReference>
<comment type="cofactor">
    <cofactor evidence="1">
        <name>[4Fe-4S] cluster</name>
        <dbReference type="ChEBI" id="CHEBI:49883"/>
    </cofactor>
</comment>
<keyword evidence="4" id="KW-0411">Iron-sulfur</keyword>
<dbReference type="Pfam" id="PF09989">
    <property type="entry name" value="DUF2229"/>
    <property type="match status" value="1"/>
</dbReference>
<keyword evidence="2" id="KW-0479">Metal-binding</keyword>
<dbReference type="InterPro" id="IPR018709">
    <property type="entry name" value="CoA_activase_DUF2229"/>
</dbReference>
<dbReference type="NCBIfam" id="TIGR00241">
    <property type="entry name" value="CoA_E_activ"/>
    <property type="match status" value="2"/>
</dbReference>
<evidence type="ECO:0000256" key="3">
    <source>
        <dbReference type="ARBA" id="ARBA00023004"/>
    </source>
</evidence>
<dbReference type="CDD" id="cd24035">
    <property type="entry name" value="ASKHA_NBD_O66634-like_rpt2"/>
    <property type="match status" value="1"/>
</dbReference>
<gene>
    <name evidence="7" type="ORF">DBT_0434</name>
</gene>
<dbReference type="PANTHER" id="PTHR32329:SF7">
    <property type="entry name" value="ACTIVATOR OF 2-HYDROXYACYL-COA-HYDRATASE"/>
    <property type="match status" value="1"/>
</dbReference>
<proteinExistence type="predicted"/>
<accession>A0A1B9F7S6</accession>
<sequence length="1400" mass="154144">MSKDKFQFLYGLDVGSTTAKIAILDSELELIYDKRYRTFGRPVETVLQLLNELPKELQPQKGGSYFSMTGTGGRLIQGIIGGVFVNEVVAHTEAALHFHPDCMTILDMGGQDTKLVILERIEGRTRIKDFQLNTLCAAGTGSFLDQQAARLGIDIKEFGILASKSKNPATIAGRCTVFAKSDMIHLSQNAVSVPDIAAGLAFSLARNIKATLAKGKNLTHPFVFQGGVAENIGVRKAIRSVFEIPPNGLYVPIHFKTMGAIGAVIFAKKNSLQPLPFKGIDSLKTHLRANRPKTIRLKPLGPVSEGSVAQENHELPNNLHLKSHKIIIGVDVGSISTKVVALTPKGELISYYYGKTSGRPLDAIKAGLRTINNTLGEEVEVVAVGTTGSGRYLAGDFIGADCITNEITAQARAAVHIDPEVDTIFEIGGQDSKYIRLERGTLVDFMMNRACAAGTGSFLEEQAGRLGLKIEEFGDLALEAKSPVEMGERCTVFIESDLIHHLQQGIGTSDLVAGLCYSIVHNYLNKVVENRSIGRRVLFQGATALNKGIVAAFEKVLERPVIVPRHCNVTGAIGAALIALERKSKGKSRFLGFNEIRRSYKVSSFECRSCPNRCSISRVKIEDRPPIFYGGRCERYEAVGSRRITNKKLPDLVTHRQELIFSYGMELDEAQKTQFGPIGIPYALICQDMLPFFSTLLKSLGYGPVPSGPTTKNITLKGAEASVTEPCFPVKAAFGHIVSLMDTGIKRIFVPSIVDLPGVGKNRIGQVCPYVQSFPYVSQAIVGEDSEFSFIKEAFRLSGNGIKNSGLVKRLSSIFGVSTKKIRSALSDAMEAQIDFESRFKNACMEALNHADSTTKKVVLVGRPYNALDPGLNLSIHKKLLTLGALPLPLDALELEAFADKGKATYWRYGQKILAGANAISRKPDLSAIYITNFGCGPDSFVLRFFKERLNARPFLELEIDEHSQDAGILTRIEAFLDTIRPPKPTKCNDNVQKVGSKNIPGAKMTLGRVSDRTVYIPYMSNHSYALQAALLAFGRDAKVLPKTDEESARIGMKFALGKECYPAMLTCGDLIKMTRLPDFNPKKAAFFMPGGQGPCRLGQYSNFHRSILDEIGLHDVSILGVNQDEEMYEEVANIGKGFDRLLWKGVVAIDLLESALRATRPYAKEPKEAETLFNRYLQGLVELIEKKKDIYPLLKEASKEFGKLKDASQKKRPVVGIVGEIYVRSNEFANADLVRNLESLGAEVLLPTVSEWILYTNFTAMRKVKRQENLRLFVKLYLKNLVQVIDLKRMERLFAGVLQKKEPLTGSLLNLARPFITDEFEGEAILSIGKAIHLVEKGVNGIVSVMPFTCMPGTIVCAMIHGLRQRLQNVPFLAVSCDYQKQTGRNLRLEAFMHQISWG</sequence>
<dbReference type="Gene3D" id="3.30.420.40">
    <property type="match status" value="4"/>
</dbReference>
<evidence type="ECO:0000256" key="4">
    <source>
        <dbReference type="ARBA" id="ARBA00023014"/>
    </source>
</evidence>
<evidence type="ECO:0000259" key="5">
    <source>
        <dbReference type="Pfam" id="PF01869"/>
    </source>
</evidence>
<dbReference type="GO" id="GO:0046872">
    <property type="term" value="F:metal ion binding"/>
    <property type="evidence" value="ECO:0007669"/>
    <property type="project" value="UniProtKB-KW"/>
</dbReference>
<dbReference type="OrthoDB" id="9177882at2"/>
<dbReference type="Gene3D" id="3.40.50.11900">
    <property type="match status" value="1"/>
</dbReference>
<reference evidence="7 8" key="1">
    <citation type="submission" date="2016-06" db="EMBL/GenBank/DDBJ databases">
        <title>Respiratory ammonification of nitrate coupled to the oxidation of elemental sulfur in deep-sea autotrophic thermophilic bacteria.</title>
        <authorList>
            <person name="Slobodkina G.B."/>
            <person name="Mardanov A.V."/>
            <person name="Ravin N.V."/>
            <person name="Frolova A.A."/>
            <person name="Viryasiv M.B."/>
            <person name="Chernyh N.A."/>
            <person name="Bonch-Osmolovskaya E.A."/>
            <person name="Slobodkin A.I."/>
        </authorList>
    </citation>
    <scope>NUCLEOTIDE SEQUENCE [LARGE SCALE GENOMIC DNA]</scope>
    <source>
        <strain evidence="7 8">S69</strain>
    </source>
</reference>
<feature type="domain" description="ATPase BadF/BadG/BcrA/BcrD type" evidence="5">
    <location>
        <begin position="328"/>
        <end position="579"/>
    </location>
</feature>
<dbReference type="Proteomes" id="UP000093080">
    <property type="component" value="Unassembled WGS sequence"/>
</dbReference>
<keyword evidence="3" id="KW-0408">Iron</keyword>
<dbReference type="InterPro" id="IPR002731">
    <property type="entry name" value="ATPase_BadF"/>
</dbReference>
<feature type="domain" description="DUF2229" evidence="6">
    <location>
        <begin position="678"/>
        <end position="892"/>
    </location>
</feature>
<feature type="domain" description="ATPase BadF/BadG/BcrA/BcrD type" evidence="5">
    <location>
        <begin position="11"/>
        <end position="267"/>
    </location>
</feature>
<evidence type="ECO:0000259" key="6">
    <source>
        <dbReference type="Pfam" id="PF09989"/>
    </source>
</evidence>
<dbReference type="GO" id="GO:0051536">
    <property type="term" value="F:iron-sulfur cluster binding"/>
    <property type="evidence" value="ECO:0007669"/>
    <property type="project" value="UniProtKB-KW"/>
</dbReference>
<dbReference type="PANTHER" id="PTHR32329">
    <property type="entry name" value="BIFUNCTIONAL PROTEIN [INCLUDES 2-HYDROXYACYL-COA DEHYDRATASE (N-TER) AND ITS ACTIVATOR DOMAIN (C_TERM)-RELATED"/>
    <property type="match status" value="1"/>
</dbReference>
<dbReference type="InterPro" id="IPR051805">
    <property type="entry name" value="Dehydratase_Activator_Redct"/>
</dbReference>